<sequence length="197" mass="21943">MIYLGPERKQVALTFDTGYNPDINRQIAQMLAERGVRATFFVVGSGVEQYPDVVRDIVANGHELANHSWSHKDMTKMSAEQVRAELLDTEAIVQSIVPTATTRPFFRAPFGYVNETVQRVAGEEGFYIVDWTIDSLDWLEGIRPDEVRWTVARGLRPGAIIVQHGSSEASLAALPEILDLLAQEGYEAVTLSELLQP</sequence>
<dbReference type="PROSITE" id="PS51677">
    <property type="entry name" value="NODB"/>
    <property type="match status" value="1"/>
</dbReference>
<dbReference type="Pfam" id="PF01522">
    <property type="entry name" value="Polysacc_deac_1"/>
    <property type="match status" value="1"/>
</dbReference>
<dbReference type="Proteomes" id="UP000050502">
    <property type="component" value="Unassembled WGS sequence"/>
</dbReference>
<dbReference type="GO" id="GO:0016810">
    <property type="term" value="F:hydrolase activity, acting on carbon-nitrogen (but not peptide) bonds"/>
    <property type="evidence" value="ECO:0007669"/>
    <property type="project" value="InterPro"/>
</dbReference>
<evidence type="ECO:0000259" key="1">
    <source>
        <dbReference type="PROSITE" id="PS51677"/>
    </source>
</evidence>
<protein>
    <recommendedName>
        <fullName evidence="1">NodB homology domain-containing protein</fullName>
    </recommendedName>
</protein>
<dbReference type="CDD" id="cd10917">
    <property type="entry name" value="CE4_NodB_like_6s_7s"/>
    <property type="match status" value="1"/>
</dbReference>
<dbReference type="GO" id="GO:0005975">
    <property type="term" value="P:carbohydrate metabolic process"/>
    <property type="evidence" value="ECO:0007669"/>
    <property type="project" value="InterPro"/>
</dbReference>
<accession>A0A0P6YB53</accession>
<dbReference type="Gene3D" id="3.20.20.370">
    <property type="entry name" value="Glycoside hydrolase/deacetylase"/>
    <property type="match status" value="1"/>
</dbReference>
<proteinExistence type="predicted"/>
<organism evidence="2 3">
    <name type="scientific">Ardenticatena maritima</name>
    <dbReference type="NCBI Taxonomy" id="872965"/>
    <lineage>
        <taxon>Bacteria</taxon>
        <taxon>Bacillati</taxon>
        <taxon>Chloroflexota</taxon>
        <taxon>Ardenticatenia</taxon>
        <taxon>Ardenticatenales</taxon>
        <taxon>Ardenticatenaceae</taxon>
        <taxon>Ardenticatena</taxon>
    </lineage>
</organism>
<dbReference type="EMBL" id="LGKN01000006">
    <property type="protein sequence ID" value="KPL87342.1"/>
    <property type="molecule type" value="Genomic_DNA"/>
</dbReference>
<dbReference type="InterPro" id="IPR002509">
    <property type="entry name" value="NODB_dom"/>
</dbReference>
<reference evidence="2 3" key="1">
    <citation type="submission" date="2015-07" db="EMBL/GenBank/DDBJ databases">
        <title>Whole genome sequence of Ardenticatena maritima DSM 23922.</title>
        <authorList>
            <person name="Hemp J."/>
            <person name="Ward L.M."/>
            <person name="Pace L.A."/>
            <person name="Fischer W.W."/>
        </authorList>
    </citation>
    <scope>NUCLEOTIDE SEQUENCE [LARGE SCALE GENOMIC DNA]</scope>
    <source>
        <strain evidence="2 3">110S</strain>
    </source>
</reference>
<dbReference type="SUPFAM" id="SSF88713">
    <property type="entry name" value="Glycoside hydrolase/deacetylase"/>
    <property type="match status" value="1"/>
</dbReference>
<dbReference type="InterPro" id="IPR011330">
    <property type="entry name" value="Glyco_hydro/deAcase_b/a-brl"/>
</dbReference>
<comment type="caution">
    <text evidence="2">The sequence shown here is derived from an EMBL/GenBank/DDBJ whole genome shotgun (WGS) entry which is preliminary data.</text>
</comment>
<dbReference type="PANTHER" id="PTHR10587">
    <property type="entry name" value="GLYCOSYL TRANSFERASE-RELATED"/>
    <property type="match status" value="1"/>
</dbReference>
<feature type="domain" description="NodB homology" evidence="1">
    <location>
        <begin position="9"/>
        <end position="189"/>
    </location>
</feature>
<dbReference type="InterPro" id="IPR050248">
    <property type="entry name" value="Polysacc_deacetylase_ArnD"/>
</dbReference>
<gene>
    <name evidence="2" type="ORF">SE16_11130</name>
</gene>
<evidence type="ECO:0000313" key="2">
    <source>
        <dbReference type="EMBL" id="KPL87342.1"/>
    </source>
</evidence>
<dbReference type="AlphaFoldDB" id="A0A0P6YB53"/>
<name>A0A0P6YB53_9CHLR</name>
<evidence type="ECO:0000313" key="3">
    <source>
        <dbReference type="Proteomes" id="UP000050502"/>
    </source>
</evidence>